<comment type="caution">
    <text evidence="2">The sequence shown here is derived from an EMBL/GenBank/DDBJ whole genome shotgun (WGS) entry which is preliminary data.</text>
</comment>
<dbReference type="EMBL" id="JAAZQQ010000002">
    <property type="protein sequence ID" value="NKX44408.1"/>
    <property type="molecule type" value="Genomic_DNA"/>
</dbReference>
<evidence type="ECO:0000256" key="1">
    <source>
        <dbReference type="SAM" id="Phobius"/>
    </source>
</evidence>
<dbReference type="InterPro" id="IPR019253">
    <property type="entry name" value="DUF2244_TM"/>
</dbReference>
<gene>
    <name evidence="2" type="ORF">HCU73_07370</name>
</gene>
<evidence type="ECO:0000313" key="2">
    <source>
        <dbReference type="EMBL" id="NKX44408.1"/>
    </source>
</evidence>
<dbReference type="AlphaFoldDB" id="A0A7X6GZG1"/>
<name>A0A7X6GZG1_9RHOB</name>
<feature type="transmembrane region" description="Helical" evidence="1">
    <location>
        <begin position="42"/>
        <end position="60"/>
    </location>
</feature>
<keyword evidence="1" id="KW-0472">Membrane</keyword>
<accession>A0A7X6GZG1</accession>
<keyword evidence="1" id="KW-0812">Transmembrane</keyword>
<proteinExistence type="predicted"/>
<reference evidence="2 3" key="1">
    <citation type="submission" date="2020-04" db="EMBL/GenBank/DDBJ databases">
        <authorList>
            <person name="Yoon J."/>
        </authorList>
    </citation>
    <scope>NUCLEOTIDE SEQUENCE [LARGE SCALE GENOMIC DNA]</scope>
    <source>
        <strain evidence="2 3">KMU-115</strain>
    </source>
</reference>
<keyword evidence="3" id="KW-1185">Reference proteome</keyword>
<feature type="transmembrane region" description="Helical" evidence="1">
    <location>
        <begin position="66"/>
        <end position="85"/>
    </location>
</feature>
<sequence>MPVTIETLNGAPDTTGALFREGHGTPRLRVLLTPHKSLTPEGFVWFIGLTAALISVPLFSILGTEVFWALLPFLAAAVWGVWAALKRSWRDHDIWEEVLVWDDLIRLERHEARRPPRDWEANPYWVRVALHERGGPVPNYLTLQGGDREVELGAFLTPPERLGLKDTLERALRG</sequence>
<dbReference type="RefSeq" id="WP_168622782.1">
    <property type="nucleotide sequence ID" value="NZ_JAAZQQ010000002.1"/>
</dbReference>
<evidence type="ECO:0000313" key="3">
    <source>
        <dbReference type="Proteomes" id="UP000526408"/>
    </source>
</evidence>
<keyword evidence="1" id="KW-1133">Transmembrane helix</keyword>
<dbReference type="Pfam" id="PF10003">
    <property type="entry name" value="DUF2244"/>
    <property type="match status" value="1"/>
</dbReference>
<protein>
    <submittedName>
        <fullName evidence="2">DUF2244 domain-containing protein</fullName>
    </submittedName>
</protein>
<dbReference type="Proteomes" id="UP000526408">
    <property type="component" value="Unassembled WGS sequence"/>
</dbReference>
<organism evidence="2 3">
    <name type="scientific">Roseicyclus persicicus</name>
    <dbReference type="NCBI Taxonomy" id="2650661"/>
    <lineage>
        <taxon>Bacteria</taxon>
        <taxon>Pseudomonadati</taxon>
        <taxon>Pseudomonadota</taxon>
        <taxon>Alphaproteobacteria</taxon>
        <taxon>Rhodobacterales</taxon>
        <taxon>Roseobacteraceae</taxon>
        <taxon>Roseicyclus</taxon>
    </lineage>
</organism>